<protein>
    <recommendedName>
        <fullName evidence="5">Regulator of septum formation</fullName>
    </recommendedName>
</protein>
<evidence type="ECO:0000256" key="2">
    <source>
        <dbReference type="SAM" id="Phobius"/>
    </source>
</evidence>
<evidence type="ECO:0000256" key="1">
    <source>
        <dbReference type="SAM" id="MobiDB-lite"/>
    </source>
</evidence>
<feature type="region of interest" description="Disordered" evidence="1">
    <location>
        <begin position="1"/>
        <end position="48"/>
    </location>
</feature>
<name>A0ABX8CPZ3_9NOCA</name>
<keyword evidence="4" id="KW-1185">Reference proteome</keyword>
<gene>
    <name evidence="3" type="ORF">KHQ06_33555</name>
</gene>
<dbReference type="Proteomes" id="UP000683310">
    <property type="component" value="Chromosome"/>
</dbReference>
<dbReference type="EMBL" id="CP074371">
    <property type="protein sequence ID" value="QVI20949.1"/>
    <property type="molecule type" value="Genomic_DNA"/>
</dbReference>
<organism evidence="3 4">
    <name type="scientific">Nocardia tengchongensis</name>
    <dbReference type="NCBI Taxonomy" id="2055889"/>
    <lineage>
        <taxon>Bacteria</taxon>
        <taxon>Bacillati</taxon>
        <taxon>Actinomycetota</taxon>
        <taxon>Actinomycetes</taxon>
        <taxon>Mycobacteriales</taxon>
        <taxon>Nocardiaceae</taxon>
        <taxon>Nocardia</taxon>
    </lineage>
</organism>
<keyword evidence="2" id="KW-0472">Membrane</keyword>
<keyword evidence="2" id="KW-1133">Transmembrane helix</keyword>
<keyword evidence="2" id="KW-0812">Transmembrane</keyword>
<proteinExistence type="predicted"/>
<sequence length="396" mass="41226">MLEPSDPATPEASPPEAQANPGWGQPVAPESNGYPPPPGGVPPDGAAGIPVPAPRKRRWWVWFVVLTVVIVGAAAGLFGWVLTRPDPVAFPVGACVSLEVPGKPVVYGCGDGKSLFSIVGREDLVFPVDGACAKYPDATRAVTDPAGNGEKSGTILCLAPTRFNTTDPGALRAEDCVDVKNAGETMTRVDCAAPSSPAKVVGVELHTKLPVTDQACKQHPAARMAFAQSSLGGRAIVVCTNDIDASSMGTAKLGDCGDRNTMKKVACTDPNASQRVLSVRTAFGKPAHPECPDDLGANSVFTRGNDKTDLVLVVCMGPADLSDSRYAVVGNCVTDNNVRATSASATHRIDCADPRAQYEVTDRHDSDDNACPSGTAVSLTYGPGTTTGLTICMRRR</sequence>
<feature type="transmembrane region" description="Helical" evidence="2">
    <location>
        <begin position="59"/>
        <end position="82"/>
    </location>
</feature>
<reference evidence="3 4" key="1">
    <citation type="submission" date="2021-04" db="EMBL/GenBank/DDBJ databases">
        <title>Nocardia tengchongensis.</title>
        <authorList>
            <person name="Zhuang k."/>
            <person name="Ran Y."/>
            <person name="Li W."/>
        </authorList>
    </citation>
    <scope>NUCLEOTIDE SEQUENCE [LARGE SCALE GENOMIC DNA]</scope>
    <source>
        <strain evidence="3 4">CFH S0057</strain>
    </source>
</reference>
<evidence type="ECO:0008006" key="5">
    <source>
        <dbReference type="Google" id="ProtNLM"/>
    </source>
</evidence>
<accession>A0ABX8CPZ3</accession>
<evidence type="ECO:0000313" key="3">
    <source>
        <dbReference type="EMBL" id="QVI20949.1"/>
    </source>
</evidence>
<evidence type="ECO:0000313" key="4">
    <source>
        <dbReference type="Proteomes" id="UP000683310"/>
    </source>
</evidence>